<organism evidence="2 3">
    <name type="scientific">Triplophysa tibetana</name>
    <dbReference type="NCBI Taxonomy" id="1572043"/>
    <lineage>
        <taxon>Eukaryota</taxon>
        <taxon>Metazoa</taxon>
        <taxon>Chordata</taxon>
        <taxon>Craniata</taxon>
        <taxon>Vertebrata</taxon>
        <taxon>Euteleostomi</taxon>
        <taxon>Actinopterygii</taxon>
        <taxon>Neopterygii</taxon>
        <taxon>Teleostei</taxon>
        <taxon>Ostariophysi</taxon>
        <taxon>Cypriniformes</taxon>
        <taxon>Nemacheilidae</taxon>
        <taxon>Triplophysa</taxon>
    </lineage>
</organism>
<dbReference type="AlphaFoldDB" id="A0A5A9NTP3"/>
<protein>
    <submittedName>
        <fullName evidence="2">Uncharacterized protein</fullName>
    </submittedName>
</protein>
<reference evidence="2 3" key="1">
    <citation type="journal article" date="2019" name="Mol. Ecol. Resour.">
        <title>Chromosome-level genome assembly of Triplophysa tibetana, a fish adapted to the harsh high-altitude environment of the Tibetan Plateau.</title>
        <authorList>
            <person name="Yang X."/>
            <person name="Liu H."/>
            <person name="Ma Z."/>
            <person name="Zou Y."/>
            <person name="Zou M."/>
            <person name="Mao Y."/>
            <person name="Li X."/>
            <person name="Wang H."/>
            <person name="Chen T."/>
            <person name="Wang W."/>
            <person name="Yang R."/>
        </authorList>
    </citation>
    <scope>NUCLEOTIDE SEQUENCE [LARGE SCALE GENOMIC DNA]</scope>
    <source>
        <strain evidence="2">TTIB1903HZAU</strain>
        <tissue evidence="2">Muscle</tissue>
    </source>
</reference>
<dbReference type="Proteomes" id="UP000324632">
    <property type="component" value="Chromosome 14"/>
</dbReference>
<evidence type="ECO:0000313" key="3">
    <source>
        <dbReference type="Proteomes" id="UP000324632"/>
    </source>
</evidence>
<gene>
    <name evidence="2" type="ORF">E1301_Tti018625</name>
</gene>
<dbReference type="EMBL" id="SOYY01000014">
    <property type="protein sequence ID" value="KAA0712371.1"/>
    <property type="molecule type" value="Genomic_DNA"/>
</dbReference>
<evidence type="ECO:0000256" key="1">
    <source>
        <dbReference type="SAM" id="MobiDB-lite"/>
    </source>
</evidence>
<evidence type="ECO:0000313" key="2">
    <source>
        <dbReference type="EMBL" id="KAA0712371.1"/>
    </source>
</evidence>
<proteinExistence type="predicted"/>
<name>A0A5A9NTP3_9TELE</name>
<keyword evidence="3" id="KW-1185">Reference proteome</keyword>
<accession>A0A5A9NTP3</accession>
<comment type="caution">
    <text evidence="2">The sequence shown here is derived from an EMBL/GenBank/DDBJ whole genome shotgun (WGS) entry which is preliminary data.</text>
</comment>
<sequence>MDYSVPSRGEWTHPSRGLTTGRDLGTVQKQLRPCVSLLVGEHLLGSHHPQTHAGKIPRAVPRKMHKWVDIVPTTEK</sequence>
<feature type="region of interest" description="Disordered" evidence="1">
    <location>
        <begin position="1"/>
        <end position="22"/>
    </location>
</feature>